<dbReference type="PANTHER" id="PTHR22846">
    <property type="entry name" value="WD40 REPEAT PROTEIN"/>
    <property type="match status" value="1"/>
</dbReference>
<dbReference type="GO" id="GO:0034967">
    <property type="term" value="C:Set3 complex"/>
    <property type="evidence" value="ECO:0007669"/>
    <property type="project" value="TreeGrafter"/>
</dbReference>
<feature type="compositionally biased region" description="Low complexity" evidence="6">
    <location>
        <begin position="176"/>
        <end position="192"/>
    </location>
</feature>
<keyword evidence="2 5" id="KW-0853">WD repeat</keyword>
<evidence type="ECO:0000256" key="2">
    <source>
        <dbReference type="ARBA" id="ARBA00022574"/>
    </source>
</evidence>
<evidence type="ECO:0000256" key="3">
    <source>
        <dbReference type="ARBA" id="ARBA00022737"/>
    </source>
</evidence>
<dbReference type="GO" id="GO:0006357">
    <property type="term" value="P:regulation of transcription by RNA polymerase II"/>
    <property type="evidence" value="ECO:0007669"/>
    <property type="project" value="TreeGrafter"/>
</dbReference>
<gene>
    <name evidence="7" type="ORF">VPNG_04683</name>
</gene>
<dbReference type="FunCoup" id="A0A423XAB2">
    <property type="interactions" value="553"/>
</dbReference>
<dbReference type="SMART" id="SM00320">
    <property type="entry name" value="WD40"/>
    <property type="match status" value="5"/>
</dbReference>
<dbReference type="EMBL" id="LKEB01000023">
    <property type="protein sequence ID" value="ROW12869.1"/>
    <property type="molecule type" value="Genomic_DNA"/>
</dbReference>
<dbReference type="InterPro" id="IPR045183">
    <property type="entry name" value="Ebi-like"/>
</dbReference>
<feature type="compositionally biased region" description="Basic and acidic residues" evidence="6">
    <location>
        <begin position="228"/>
        <end position="240"/>
    </location>
</feature>
<keyword evidence="3" id="KW-0677">Repeat</keyword>
<organism evidence="7 8">
    <name type="scientific">Cytospora leucostoma</name>
    <dbReference type="NCBI Taxonomy" id="1230097"/>
    <lineage>
        <taxon>Eukaryota</taxon>
        <taxon>Fungi</taxon>
        <taxon>Dikarya</taxon>
        <taxon>Ascomycota</taxon>
        <taxon>Pezizomycotina</taxon>
        <taxon>Sordariomycetes</taxon>
        <taxon>Sordariomycetidae</taxon>
        <taxon>Diaporthales</taxon>
        <taxon>Cytosporaceae</taxon>
        <taxon>Cytospora</taxon>
    </lineage>
</organism>
<evidence type="ECO:0000256" key="1">
    <source>
        <dbReference type="ARBA" id="ARBA00004123"/>
    </source>
</evidence>
<accession>A0A423XAB2</accession>
<feature type="compositionally biased region" description="Basic and acidic residues" evidence="6">
    <location>
        <begin position="111"/>
        <end position="139"/>
    </location>
</feature>
<dbReference type="Proteomes" id="UP000285146">
    <property type="component" value="Unassembled WGS sequence"/>
</dbReference>
<dbReference type="AlphaFoldDB" id="A0A423XAB2"/>
<comment type="subcellular location">
    <subcellularLocation>
        <location evidence="1">Nucleus</location>
    </subcellularLocation>
</comment>
<feature type="region of interest" description="Disordered" evidence="6">
    <location>
        <begin position="83"/>
        <end position="240"/>
    </location>
</feature>
<feature type="compositionally biased region" description="Basic and acidic residues" evidence="6">
    <location>
        <begin position="149"/>
        <end position="158"/>
    </location>
</feature>
<dbReference type="PROSITE" id="PS00678">
    <property type="entry name" value="WD_REPEATS_1"/>
    <property type="match status" value="1"/>
</dbReference>
<dbReference type="PROSITE" id="PS50082">
    <property type="entry name" value="WD_REPEATS_2"/>
    <property type="match status" value="1"/>
</dbReference>
<keyword evidence="8" id="KW-1185">Reference proteome</keyword>
<dbReference type="InterPro" id="IPR001680">
    <property type="entry name" value="WD40_rpt"/>
</dbReference>
<dbReference type="Pfam" id="PF00400">
    <property type="entry name" value="WD40"/>
    <property type="match status" value="2"/>
</dbReference>
<evidence type="ECO:0000256" key="5">
    <source>
        <dbReference type="PROSITE-ProRule" id="PRU00221"/>
    </source>
</evidence>
<evidence type="ECO:0000256" key="4">
    <source>
        <dbReference type="ARBA" id="ARBA00023242"/>
    </source>
</evidence>
<dbReference type="SUPFAM" id="SSF50978">
    <property type="entry name" value="WD40 repeat-like"/>
    <property type="match status" value="1"/>
</dbReference>
<dbReference type="PROSITE" id="PS50294">
    <property type="entry name" value="WD_REPEATS_REGION"/>
    <property type="match status" value="1"/>
</dbReference>
<dbReference type="Gene3D" id="2.130.10.10">
    <property type="entry name" value="YVTN repeat-like/Quinoprotein amine dehydrogenase"/>
    <property type="match status" value="1"/>
</dbReference>
<evidence type="ECO:0000313" key="8">
    <source>
        <dbReference type="Proteomes" id="UP000285146"/>
    </source>
</evidence>
<feature type="repeat" description="WD" evidence="5">
    <location>
        <begin position="521"/>
        <end position="569"/>
    </location>
</feature>
<protein>
    <recommendedName>
        <fullName evidence="9">LisH domain-containing protein</fullName>
    </recommendedName>
</protein>
<keyword evidence="4" id="KW-0539">Nucleus</keyword>
<dbReference type="OrthoDB" id="1367865at2759"/>
<evidence type="ECO:0000256" key="6">
    <source>
        <dbReference type="SAM" id="MobiDB-lite"/>
    </source>
</evidence>
<dbReference type="InterPro" id="IPR036322">
    <property type="entry name" value="WD40_repeat_dom_sf"/>
</dbReference>
<comment type="caution">
    <text evidence="7">The sequence shown here is derived from an EMBL/GenBank/DDBJ whole genome shotgun (WGS) entry which is preliminary data.</text>
</comment>
<dbReference type="STRING" id="1230097.A0A423XAB2"/>
<evidence type="ECO:0008006" key="9">
    <source>
        <dbReference type="Google" id="ProtNLM"/>
    </source>
</evidence>
<dbReference type="InterPro" id="IPR006594">
    <property type="entry name" value="LisH"/>
</dbReference>
<dbReference type="InterPro" id="IPR019775">
    <property type="entry name" value="WD40_repeat_CS"/>
</dbReference>
<dbReference type="InParanoid" id="A0A423XAB2"/>
<dbReference type="PROSITE" id="PS50896">
    <property type="entry name" value="LISH"/>
    <property type="match status" value="1"/>
</dbReference>
<dbReference type="PANTHER" id="PTHR22846:SF2">
    <property type="entry name" value="F-BOX-LIKE_WD REPEAT-CONTAINING PROTEIN EBI"/>
    <property type="match status" value="1"/>
</dbReference>
<name>A0A423XAB2_9PEZI</name>
<evidence type="ECO:0000313" key="7">
    <source>
        <dbReference type="EMBL" id="ROW12869.1"/>
    </source>
</evidence>
<reference evidence="7 8" key="1">
    <citation type="submission" date="2015-09" db="EMBL/GenBank/DDBJ databases">
        <title>Host preference determinants of Valsa canker pathogens revealed by comparative genomics.</title>
        <authorList>
            <person name="Yin Z."/>
            <person name="Huang L."/>
        </authorList>
    </citation>
    <scope>NUCLEOTIDE SEQUENCE [LARGE SCALE GENOMIC DNA]</scope>
    <source>
        <strain evidence="7 8">SXYLt</strain>
    </source>
</reference>
<dbReference type="GO" id="GO:0003714">
    <property type="term" value="F:transcription corepressor activity"/>
    <property type="evidence" value="ECO:0007669"/>
    <property type="project" value="InterPro"/>
</dbReference>
<sequence>MKELLDSDRLNYLVWRYLLEGNYRETAAKFQKEWRVEAPHRHFEFAAHVKNYALVSILNKGLIYQSLERDYALQRVQGDATATAGDQQQIGVFGPLVPQPPVNYDELEDEHEQKHDDHEVEHEREHVNDNDKDHQERQRLPSSETGVNEADKSLKRQAEPQPQLPNGNTAKRPRLGNANASAANGLENGNGADPATSPMEIDQHQSDNHAYPSPLEGEQAPTPVPRTEGPDHGTQTDKVEDLEAKTVYLRLAADDSSSSVAATPTAEVSYARTSQNPILLHCEWNPQDPSRLAAAGTDALARVWTVSRATGPEQVADHVGPDWPSINLVADGFPPHSKVTSMAWGSDGKEIAVATDDGQKARIDLWNLDGKQLHAYTGLEAPIVKLRCHPVTRHILCITPILSPSAYPRGWTVTVFPSPTSSPIAYEYNFPPPDQDIEVHQPDAVWVDNETFVLSVGTKVFKLRCSGETITEVDELPTRTDDSLTQIQYAALTDGTGYFAAASLKGHIDIWDPRGQRQTISNAHDGQIICLQWQPSKSRDSEGELLLASGGEDGTIAIWDARSPEKPRLQRTIDDNPVVALSFAPDGAFIAGATRDQVLIFKVGEYSSPRSVWKRTVQPGTLSPKINGVNGEPEVEDQHSLSWDANGQRLAFGVNGLLAVINFR</sequence>
<dbReference type="Pfam" id="PF08513">
    <property type="entry name" value="LisH"/>
    <property type="match status" value="1"/>
</dbReference>
<dbReference type="InterPro" id="IPR015943">
    <property type="entry name" value="WD40/YVTN_repeat-like_dom_sf"/>
</dbReference>
<dbReference type="Gene3D" id="1.20.960.30">
    <property type="match status" value="1"/>
</dbReference>
<proteinExistence type="predicted"/>
<dbReference type="SMART" id="SM00667">
    <property type="entry name" value="LisH"/>
    <property type="match status" value="1"/>
</dbReference>